<evidence type="ECO:0000259" key="7">
    <source>
        <dbReference type="SMART" id="SM00829"/>
    </source>
</evidence>
<dbReference type="PANTHER" id="PTHR43350">
    <property type="entry name" value="NAD-DEPENDENT ALCOHOL DEHYDROGENASE"/>
    <property type="match status" value="1"/>
</dbReference>
<dbReference type="GeneID" id="75834245"/>
<dbReference type="Gene3D" id="3.90.180.10">
    <property type="entry name" value="Medium-chain alcohol dehydrogenases, catalytic domain"/>
    <property type="match status" value="2"/>
</dbReference>
<comment type="cofactor">
    <cofactor evidence="1 6">
        <name>Zn(2+)</name>
        <dbReference type="ChEBI" id="CHEBI:29105"/>
    </cofactor>
</comment>
<dbReference type="GO" id="GO:0016491">
    <property type="term" value="F:oxidoreductase activity"/>
    <property type="evidence" value="ECO:0007669"/>
    <property type="project" value="UniProtKB-KW"/>
</dbReference>
<organism evidence="8 9">
    <name type="scientific">Emericellopsis cladophorae</name>
    <dbReference type="NCBI Taxonomy" id="2686198"/>
    <lineage>
        <taxon>Eukaryota</taxon>
        <taxon>Fungi</taxon>
        <taxon>Dikarya</taxon>
        <taxon>Ascomycota</taxon>
        <taxon>Pezizomycotina</taxon>
        <taxon>Sordariomycetes</taxon>
        <taxon>Hypocreomycetidae</taxon>
        <taxon>Hypocreales</taxon>
        <taxon>Bionectriaceae</taxon>
        <taxon>Emericellopsis</taxon>
    </lineage>
</organism>
<dbReference type="GO" id="GO:0008270">
    <property type="term" value="F:zinc ion binding"/>
    <property type="evidence" value="ECO:0007669"/>
    <property type="project" value="InterPro"/>
</dbReference>
<accession>A0A9P9XWX9</accession>
<proteinExistence type="inferred from homology"/>
<evidence type="ECO:0000313" key="9">
    <source>
        <dbReference type="Proteomes" id="UP001055219"/>
    </source>
</evidence>
<dbReference type="Gene3D" id="3.40.50.720">
    <property type="entry name" value="NAD(P)-binding Rossmann-like Domain"/>
    <property type="match status" value="2"/>
</dbReference>
<dbReference type="Pfam" id="PF08240">
    <property type="entry name" value="ADH_N"/>
    <property type="match status" value="1"/>
</dbReference>
<dbReference type="OrthoDB" id="1560166at2759"/>
<evidence type="ECO:0000256" key="6">
    <source>
        <dbReference type="RuleBase" id="RU361277"/>
    </source>
</evidence>
<keyword evidence="9" id="KW-1185">Reference proteome</keyword>
<dbReference type="InterPro" id="IPR011032">
    <property type="entry name" value="GroES-like_sf"/>
</dbReference>
<dbReference type="Pfam" id="PF00107">
    <property type="entry name" value="ADH_zinc_N"/>
    <property type="match status" value="1"/>
</dbReference>
<dbReference type="InterPro" id="IPR036291">
    <property type="entry name" value="NAD(P)-bd_dom_sf"/>
</dbReference>
<dbReference type="RefSeq" id="XP_051360101.1">
    <property type="nucleotide sequence ID" value="XM_051508871.1"/>
</dbReference>
<feature type="domain" description="Enoyl reductase (ER)" evidence="7">
    <location>
        <begin position="27"/>
        <end position="375"/>
    </location>
</feature>
<name>A0A9P9XWX9_9HYPO</name>
<dbReference type="InterPro" id="IPR020843">
    <property type="entry name" value="ER"/>
</dbReference>
<dbReference type="SUPFAM" id="SSF50129">
    <property type="entry name" value="GroES-like"/>
    <property type="match status" value="1"/>
</dbReference>
<dbReference type="SMART" id="SM00829">
    <property type="entry name" value="PKS_ER"/>
    <property type="match status" value="1"/>
</dbReference>
<comment type="caution">
    <text evidence="8">The sequence shown here is derived from an EMBL/GenBank/DDBJ whole genome shotgun (WGS) entry which is preliminary data.</text>
</comment>
<reference evidence="8" key="1">
    <citation type="journal article" date="2021" name="J Fungi (Basel)">
        <title>Genomic and Metabolomic Analyses of the Marine Fungus Emericellopsis cladophorae: Insights into Saltwater Adaptability Mechanisms and Its Biosynthetic Potential.</title>
        <authorList>
            <person name="Goncalves M.F.M."/>
            <person name="Hilario S."/>
            <person name="Van de Peer Y."/>
            <person name="Esteves A.C."/>
            <person name="Alves A."/>
        </authorList>
    </citation>
    <scope>NUCLEOTIDE SEQUENCE</scope>
    <source>
        <strain evidence="8">MUM 19.33</strain>
    </source>
</reference>
<dbReference type="PANTHER" id="PTHR43350:SF2">
    <property type="entry name" value="GROES-LIKE ZINC-BINDING ALCOHOL DEHYDROGENASE FAMILY PROTEIN"/>
    <property type="match status" value="1"/>
</dbReference>
<evidence type="ECO:0000256" key="2">
    <source>
        <dbReference type="ARBA" id="ARBA00008072"/>
    </source>
</evidence>
<sequence length="378" mass="40232">MASRFKSNLSDMSHNSISQGLALVAHGPLSKGQWKLGSVQSRELLDDEVLVRVIASGICLADVHIGDAPAALGDNLSSPVYYPRVLGHEGSGYVEKTGSSVSQLSVGDPVLLSFTSCGACYACEDNHPAHCADMFRLNFVADREVYQSEGSDRCDIGGSFFGQSSFASRAVVKARCLVNLRGVVESDEELKYLGPLGCGVQTGSAAMLNIGAVKAGQDVAIIGVGSVGLSAIMLAKTLGATHTVNTSEESTDLTAEVRRITDGRGVHVSLDTTGVRALARASYDFACNGGKIIPVGMSAPTDTWDIPMLDLMNSGKQILGCVQGDVVPQQYALDMIAWKRKGVFPYEKIMKFYNVSDFSKALEDMRLGEVVKPVLVWP</sequence>
<evidence type="ECO:0000256" key="5">
    <source>
        <dbReference type="ARBA" id="ARBA00023002"/>
    </source>
</evidence>
<dbReference type="AlphaFoldDB" id="A0A9P9XWX9"/>
<dbReference type="SUPFAM" id="SSF51735">
    <property type="entry name" value="NAD(P)-binding Rossmann-fold domains"/>
    <property type="match status" value="1"/>
</dbReference>
<dbReference type="PROSITE" id="PS00059">
    <property type="entry name" value="ADH_ZINC"/>
    <property type="match status" value="1"/>
</dbReference>
<evidence type="ECO:0000256" key="1">
    <source>
        <dbReference type="ARBA" id="ARBA00001947"/>
    </source>
</evidence>
<dbReference type="InterPro" id="IPR002328">
    <property type="entry name" value="ADH_Zn_CS"/>
</dbReference>
<evidence type="ECO:0000256" key="3">
    <source>
        <dbReference type="ARBA" id="ARBA00022723"/>
    </source>
</evidence>
<comment type="similarity">
    <text evidence="2 6">Belongs to the zinc-containing alcohol dehydrogenase family.</text>
</comment>
<gene>
    <name evidence="8" type="ORF">J7T54_007772</name>
</gene>
<evidence type="ECO:0000256" key="4">
    <source>
        <dbReference type="ARBA" id="ARBA00022833"/>
    </source>
</evidence>
<keyword evidence="4 6" id="KW-0862">Zinc</keyword>
<keyword evidence="3 6" id="KW-0479">Metal-binding</keyword>
<protein>
    <submittedName>
        <fullName evidence="8">Aryl-alcohol dehydrogenase</fullName>
    </submittedName>
</protein>
<keyword evidence="5" id="KW-0560">Oxidoreductase</keyword>
<reference evidence="8" key="2">
    <citation type="submission" date="2022-07" db="EMBL/GenBank/DDBJ databases">
        <authorList>
            <person name="Goncalves M.F.M."/>
            <person name="Hilario S."/>
            <person name="Van De Peer Y."/>
            <person name="Esteves A.C."/>
            <person name="Alves A."/>
        </authorList>
    </citation>
    <scope>NUCLEOTIDE SEQUENCE</scope>
    <source>
        <strain evidence="8">MUM 19.33</strain>
    </source>
</reference>
<evidence type="ECO:0000313" key="8">
    <source>
        <dbReference type="EMBL" id="KAI6779245.1"/>
    </source>
</evidence>
<dbReference type="EMBL" id="JAGIXG020000050">
    <property type="protein sequence ID" value="KAI6779245.1"/>
    <property type="molecule type" value="Genomic_DNA"/>
</dbReference>
<dbReference type="InterPro" id="IPR013149">
    <property type="entry name" value="ADH-like_C"/>
</dbReference>
<dbReference type="Proteomes" id="UP001055219">
    <property type="component" value="Unassembled WGS sequence"/>
</dbReference>
<dbReference type="InterPro" id="IPR013154">
    <property type="entry name" value="ADH-like_N"/>
</dbReference>